<keyword evidence="2" id="KW-0812">Transmembrane</keyword>
<accession>A0A7J6MRE2</accession>
<feature type="region of interest" description="Disordered" evidence="1">
    <location>
        <begin position="82"/>
        <end position="103"/>
    </location>
</feature>
<feature type="transmembrane region" description="Helical" evidence="2">
    <location>
        <begin position="348"/>
        <end position="371"/>
    </location>
</feature>
<dbReference type="OrthoDB" id="10580510at2759"/>
<evidence type="ECO:0000313" key="4">
    <source>
        <dbReference type="Proteomes" id="UP000591131"/>
    </source>
</evidence>
<dbReference type="AlphaFoldDB" id="A0A7J6MRE2"/>
<reference evidence="3 4" key="1">
    <citation type="submission" date="2020-04" db="EMBL/GenBank/DDBJ databases">
        <title>Perkinsus chesapeaki whole genome sequence.</title>
        <authorList>
            <person name="Bogema D.R."/>
        </authorList>
    </citation>
    <scope>NUCLEOTIDE SEQUENCE [LARGE SCALE GENOMIC DNA]</scope>
    <source>
        <strain evidence="3">ATCC PRA-425</strain>
    </source>
</reference>
<feature type="compositionally biased region" description="Pro residues" evidence="1">
    <location>
        <begin position="275"/>
        <end position="293"/>
    </location>
</feature>
<feature type="compositionally biased region" description="Low complexity" evidence="1">
    <location>
        <begin position="82"/>
        <end position="98"/>
    </location>
</feature>
<comment type="caution">
    <text evidence="3">The sequence shown here is derived from an EMBL/GenBank/DDBJ whole genome shotgun (WGS) entry which is preliminary data.</text>
</comment>
<evidence type="ECO:0000256" key="2">
    <source>
        <dbReference type="SAM" id="Phobius"/>
    </source>
</evidence>
<dbReference type="EMBL" id="JAAPAO010000069">
    <property type="protein sequence ID" value="KAF4674122.1"/>
    <property type="molecule type" value="Genomic_DNA"/>
</dbReference>
<feature type="region of interest" description="Disordered" evidence="1">
    <location>
        <begin position="264"/>
        <end position="343"/>
    </location>
</feature>
<sequence>MGEEVIATIDCLGFCDYVTGGRCTKTKQTRVGCRCNIQPQRCRDMYYLRNGSQTSSLDICLSNAEDPNCDAFPNDAGVHPSTTVGPSTTMTTSPTTSCGGSGVPYSQRGIPSRVNEFKQVACPTNGACSIPLFVDRYTQATLIADSTHPSPEYIPQERLRVPSGPGQEAHFGYSALQGEKRAPIDHRKTFNHAQSSMVVKVFTFAPYSLSVGTYDLYLFEADETVGEYVGQLAVIDLTMCLNEGDTQTLFARLAQYSNDAASAQDHGDFVYPTTDLPPHPAPPAPPGPLPPSEADPSTAGPASPSETTTYPVPADERQKHKSNLPEEGTDDHLDESSEEEGNHLEPGAIAGLTVGLLLAAILGCTGSWLAFKLCRRREDEAKHLVGSDAAAAGGAAGSSSISFDDNCVDLESIDPLELLDVPANLRSSTGAHSVVLYPTPDSSMPSTTCTSPVGRLDYLDGDGSDVEDQLRLAAGQLLAGVSIEDRNRNTPSLNPTT</sequence>
<feature type="compositionally biased region" description="Basic and acidic residues" evidence="1">
    <location>
        <begin position="330"/>
        <end position="343"/>
    </location>
</feature>
<keyword evidence="2" id="KW-1133">Transmembrane helix</keyword>
<keyword evidence="4" id="KW-1185">Reference proteome</keyword>
<keyword evidence="2" id="KW-0472">Membrane</keyword>
<dbReference type="Proteomes" id="UP000591131">
    <property type="component" value="Unassembled WGS sequence"/>
</dbReference>
<evidence type="ECO:0000313" key="3">
    <source>
        <dbReference type="EMBL" id="KAF4674122.1"/>
    </source>
</evidence>
<protein>
    <submittedName>
        <fullName evidence="3">Uncharacterized protein</fullName>
    </submittedName>
</protein>
<organism evidence="3 4">
    <name type="scientific">Perkinsus chesapeaki</name>
    <name type="common">Clam parasite</name>
    <name type="synonym">Perkinsus andrewsi</name>
    <dbReference type="NCBI Taxonomy" id="330153"/>
    <lineage>
        <taxon>Eukaryota</taxon>
        <taxon>Sar</taxon>
        <taxon>Alveolata</taxon>
        <taxon>Perkinsozoa</taxon>
        <taxon>Perkinsea</taxon>
        <taxon>Perkinsida</taxon>
        <taxon>Perkinsidae</taxon>
        <taxon>Perkinsus</taxon>
    </lineage>
</organism>
<gene>
    <name evidence="3" type="ORF">FOL47_009659</name>
</gene>
<name>A0A7J6MRE2_PERCH</name>
<evidence type="ECO:0000256" key="1">
    <source>
        <dbReference type="SAM" id="MobiDB-lite"/>
    </source>
</evidence>
<proteinExistence type="predicted"/>